<evidence type="ECO:0000313" key="3">
    <source>
        <dbReference type="Proteomes" id="UP000184509"/>
    </source>
</evidence>
<protein>
    <submittedName>
        <fullName evidence="2">Uncharacterized protein</fullName>
    </submittedName>
</protein>
<name>A0A1M5DER2_9BACE</name>
<feature type="transmembrane region" description="Helical" evidence="1">
    <location>
        <begin position="50"/>
        <end position="74"/>
    </location>
</feature>
<sequence>MEKKLIEKHLFESSHQDVEQRTNISSAFLAVLLILLSAVSLIVYSQLDRVAAAITLTLLFLAGCFLLIGIYILFWKSKILVYGPTGSKVMKESLFFEIGELNKLEKMIKSGVFTGAVQSNEKGSVRLDILKSEDGKFVALQLFQFSLYKFTVNTPITYFHGEQAEEVSAFLSKLG</sequence>
<dbReference type="OrthoDB" id="1046776at2"/>
<evidence type="ECO:0000313" key="2">
    <source>
        <dbReference type="EMBL" id="SHF65334.1"/>
    </source>
</evidence>
<reference evidence="2 3" key="1">
    <citation type="submission" date="2016-11" db="EMBL/GenBank/DDBJ databases">
        <authorList>
            <person name="Jaros S."/>
            <person name="Januszkiewicz K."/>
            <person name="Wedrychowicz H."/>
        </authorList>
    </citation>
    <scope>NUCLEOTIDE SEQUENCE [LARGE SCALE GENOMIC DNA]</scope>
    <source>
        <strain evidence="2 3">DSM 26991</strain>
    </source>
</reference>
<organism evidence="2 3">
    <name type="scientific">Bacteroides luti</name>
    <dbReference type="NCBI Taxonomy" id="1297750"/>
    <lineage>
        <taxon>Bacteria</taxon>
        <taxon>Pseudomonadati</taxon>
        <taxon>Bacteroidota</taxon>
        <taxon>Bacteroidia</taxon>
        <taxon>Bacteroidales</taxon>
        <taxon>Bacteroidaceae</taxon>
        <taxon>Bacteroides</taxon>
    </lineage>
</organism>
<dbReference type="Proteomes" id="UP000184509">
    <property type="component" value="Unassembled WGS sequence"/>
</dbReference>
<keyword evidence="1" id="KW-0472">Membrane</keyword>
<keyword evidence="3" id="KW-1185">Reference proteome</keyword>
<accession>A0A1M5DER2</accession>
<evidence type="ECO:0000256" key="1">
    <source>
        <dbReference type="SAM" id="Phobius"/>
    </source>
</evidence>
<gene>
    <name evidence="2" type="ORF">SAMN05444405_111157</name>
</gene>
<proteinExistence type="predicted"/>
<dbReference type="RefSeq" id="WP_073402479.1">
    <property type="nucleotide sequence ID" value="NZ_FQTV01000011.1"/>
</dbReference>
<dbReference type="AlphaFoldDB" id="A0A1M5DER2"/>
<feature type="transmembrane region" description="Helical" evidence="1">
    <location>
        <begin position="24"/>
        <end position="44"/>
    </location>
</feature>
<keyword evidence="1" id="KW-1133">Transmembrane helix</keyword>
<dbReference type="EMBL" id="FQTV01000011">
    <property type="protein sequence ID" value="SHF65334.1"/>
    <property type="molecule type" value="Genomic_DNA"/>
</dbReference>
<keyword evidence="1" id="KW-0812">Transmembrane</keyword>